<gene>
    <name evidence="13 17" type="primary">miaB</name>
    <name evidence="17" type="ORF">ASNER_214</name>
</gene>
<accession>L7VN35</accession>
<dbReference type="SFLD" id="SFLDF00273">
    <property type="entry name" value="(dimethylallyl)adenosine_tRNA"/>
    <property type="match status" value="1"/>
</dbReference>
<keyword evidence="5 13" id="KW-0949">S-adenosyl-L-methionine</keyword>
<evidence type="ECO:0000256" key="5">
    <source>
        <dbReference type="ARBA" id="ARBA00022691"/>
    </source>
</evidence>
<dbReference type="EMBL" id="CP003263">
    <property type="protein sequence ID" value="AGC66968.1"/>
    <property type="molecule type" value="Genomic_DNA"/>
</dbReference>
<dbReference type="GO" id="GO:0046872">
    <property type="term" value="F:metal ion binding"/>
    <property type="evidence" value="ECO:0007669"/>
    <property type="project" value="UniProtKB-KW"/>
</dbReference>
<dbReference type="Pfam" id="PF04055">
    <property type="entry name" value="Radical_SAM"/>
    <property type="match status" value="1"/>
</dbReference>
<comment type="subcellular location">
    <subcellularLocation>
        <location evidence="13">Cytoplasm</location>
    </subcellularLocation>
</comment>
<dbReference type="PANTHER" id="PTHR43020:SF2">
    <property type="entry name" value="MITOCHONDRIAL TRNA METHYLTHIOTRANSFERASE CDK5RAP1"/>
    <property type="match status" value="1"/>
</dbReference>
<protein>
    <recommendedName>
        <fullName evidence="10 13">tRNA-2-methylthio-N(6)-dimethylallyladenosine synthase</fullName>
        <ecNumber evidence="9 13">2.8.4.3</ecNumber>
    </recommendedName>
    <alternativeName>
        <fullName evidence="12 13">(Dimethylallyl)adenosine tRNA methylthiotransferase MiaB</fullName>
    </alternativeName>
    <alternativeName>
        <fullName evidence="11 13">tRNA-i(6)A37 methylthiotransferase</fullName>
    </alternativeName>
</protein>
<dbReference type="FunFam" id="3.80.30.20:FF:000001">
    <property type="entry name" value="tRNA-2-methylthio-N(6)-dimethylallyladenosine synthase 2"/>
    <property type="match status" value="1"/>
</dbReference>
<dbReference type="InterPro" id="IPR038135">
    <property type="entry name" value="Methylthiotransferase_N_sf"/>
</dbReference>
<dbReference type="NCBIfam" id="TIGR00089">
    <property type="entry name" value="MiaB/RimO family radical SAM methylthiotransferase"/>
    <property type="match status" value="1"/>
</dbReference>
<dbReference type="NCBIfam" id="TIGR01574">
    <property type="entry name" value="miaB-methiolase"/>
    <property type="match status" value="1"/>
</dbReference>
<evidence type="ECO:0000256" key="6">
    <source>
        <dbReference type="ARBA" id="ARBA00022723"/>
    </source>
</evidence>
<evidence type="ECO:0000256" key="8">
    <source>
        <dbReference type="ARBA" id="ARBA00023014"/>
    </source>
</evidence>
<dbReference type="InterPro" id="IPR020612">
    <property type="entry name" value="Methylthiotransferase_CS"/>
</dbReference>
<dbReference type="STRING" id="1133592.ASNER_214"/>
<evidence type="ECO:0000259" key="16">
    <source>
        <dbReference type="PROSITE" id="PS51918"/>
    </source>
</evidence>
<dbReference type="InterPro" id="IPR006463">
    <property type="entry name" value="MiaB_methiolase"/>
</dbReference>
<keyword evidence="13" id="KW-0819">tRNA processing</keyword>
<dbReference type="SFLD" id="SFLDG01061">
    <property type="entry name" value="methylthiotransferase"/>
    <property type="match status" value="1"/>
</dbReference>
<sequence length="470" mass="54569">MMYIFVYMIFFIKNERKLYIENYGCQMNLSDSEIISSLLAEEGFFTFSKIYDADLILLNTCSIREKAESNIRRRLIEFQYIKKKKPSIIIGLLGCMAERLKKRWLEEEKIVDLVVGPDSYRALPMLISRVEDGKSSINVLFSKEENYADVNPIRLGDNGITAFVSITRGCDNMCSFCVVPFTRGRERSRDPASIIKECQKLWSQGYKEVNLLGQNVDSYFWYGGGMKKDFSKASPLQKATYLSFADLLELVARSVPKMRIRFSTSNPYDITENVLKIISHYPNICKYIHLPLQSGSTRVLELMNRRYTSEKYVSLIRKIRKIITDCAISHDIIAGFSGEFEEDHRQTLNLMEYVRYDFGYMFIYSLRTGTKAEKSLFDDVPEEIKKRRLQEILFLQKKHSYECLQAQRGKIQEVLIEGESRKSKMYWYGRNSQNAVVVFPKDSYRKGDFVKVRVKTCTSATLLGQGLEIV</sequence>
<dbReference type="HOGENOM" id="CLU_018697_2_1_10"/>
<comment type="catalytic activity">
    <reaction evidence="13">
        <text>N(6)-dimethylallyladenosine(37) in tRNA + (sulfur carrier)-SH + AH2 + 2 S-adenosyl-L-methionine = 2-methylsulfanyl-N(6)-dimethylallyladenosine(37) in tRNA + (sulfur carrier)-H + 5'-deoxyadenosine + L-methionine + A + S-adenosyl-L-homocysteine + 2 H(+)</text>
        <dbReference type="Rhea" id="RHEA:37067"/>
        <dbReference type="Rhea" id="RHEA-COMP:10375"/>
        <dbReference type="Rhea" id="RHEA-COMP:10376"/>
        <dbReference type="Rhea" id="RHEA-COMP:14737"/>
        <dbReference type="Rhea" id="RHEA-COMP:14739"/>
        <dbReference type="ChEBI" id="CHEBI:13193"/>
        <dbReference type="ChEBI" id="CHEBI:15378"/>
        <dbReference type="ChEBI" id="CHEBI:17319"/>
        <dbReference type="ChEBI" id="CHEBI:17499"/>
        <dbReference type="ChEBI" id="CHEBI:29917"/>
        <dbReference type="ChEBI" id="CHEBI:57844"/>
        <dbReference type="ChEBI" id="CHEBI:57856"/>
        <dbReference type="ChEBI" id="CHEBI:59789"/>
        <dbReference type="ChEBI" id="CHEBI:64428"/>
        <dbReference type="ChEBI" id="CHEBI:74415"/>
        <dbReference type="ChEBI" id="CHEBI:74417"/>
        <dbReference type="EC" id="2.8.4.3"/>
    </reaction>
</comment>
<keyword evidence="18" id="KW-1185">Reference proteome</keyword>
<feature type="binding site" evidence="13">
    <location>
        <position position="174"/>
    </location>
    <ligand>
        <name>[4Fe-4S] cluster</name>
        <dbReference type="ChEBI" id="CHEBI:49883"/>
        <label>2</label>
        <note>4Fe-4S-S-AdoMet</note>
    </ligand>
</feature>
<dbReference type="HAMAP" id="MF_01864">
    <property type="entry name" value="tRNA_metthiotr_MiaB"/>
    <property type="match status" value="1"/>
</dbReference>
<dbReference type="PATRIC" id="fig|1133592.3.peg.197"/>
<keyword evidence="7 13" id="KW-0408">Iron</keyword>
<dbReference type="KEGG" id="udi:ASNER_214"/>
<dbReference type="FunFam" id="3.40.50.12160:FF:000003">
    <property type="entry name" value="CDK5 regulatory subunit-associated protein 1"/>
    <property type="match status" value="1"/>
</dbReference>
<dbReference type="SMART" id="SM00729">
    <property type="entry name" value="Elp3"/>
    <property type="match status" value="1"/>
</dbReference>
<evidence type="ECO:0000313" key="17">
    <source>
        <dbReference type="EMBL" id="AGC66968.1"/>
    </source>
</evidence>
<feature type="binding site" evidence="13">
    <location>
        <position position="170"/>
    </location>
    <ligand>
        <name>[4Fe-4S] cluster</name>
        <dbReference type="ChEBI" id="CHEBI:49883"/>
        <label>2</label>
        <note>4Fe-4S-S-AdoMet</note>
    </ligand>
</feature>
<dbReference type="InterPro" id="IPR006638">
    <property type="entry name" value="Elp3/MiaA/NifB-like_rSAM"/>
</dbReference>
<keyword evidence="6 13" id="KW-0479">Metal-binding</keyword>
<evidence type="ECO:0000256" key="2">
    <source>
        <dbReference type="ARBA" id="ARBA00022485"/>
    </source>
</evidence>
<comment type="similarity">
    <text evidence="13">Belongs to the methylthiotransferase family. MiaB subfamily.</text>
</comment>
<dbReference type="PANTHER" id="PTHR43020">
    <property type="entry name" value="CDK5 REGULATORY SUBUNIT-ASSOCIATED PROTEIN 1"/>
    <property type="match status" value="1"/>
</dbReference>
<evidence type="ECO:0000313" key="18">
    <source>
        <dbReference type="Proteomes" id="UP000011174"/>
    </source>
</evidence>
<dbReference type="Pfam" id="PF01938">
    <property type="entry name" value="TRAM"/>
    <property type="match status" value="1"/>
</dbReference>
<dbReference type="SFLD" id="SFLDF00413">
    <property type="entry name" value="CDK5RAP1"/>
    <property type="match status" value="1"/>
</dbReference>
<evidence type="ECO:0000256" key="12">
    <source>
        <dbReference type="ARBA" id="ARBA00081141"/>
    </source>
</evidence>
<evidence type="ECO:0000256" key="4">
    <source>
        <dbReference type="ARBA" id="ARBA00022679"/>
    </source>
</evidence>
<evidence type="ECO:0000256" key="9">
    <source>
        <dbReference type="ARBA" id="ARBA00033765"/>
    </source>
</evidence>
<dbReference type="CDD" id="cd01335">
    <property type="entry name" value="Radical_SAM"/>
    <property type="match status" value="1"/>
</dbReference>
<dbReference type="InterPro" id="IPR002792">
    <property type="entry name" value="TRAM_dom"/>
</dbReference>
<reference evidence="17 18" key="1">
    <citation type="journal article" date="2013" name="Environ. Microbiol.">
        <title>The nutrient supplying capabilities of Uzinura, an endosymbiont of armoured scale insects.</title>
        <authorList>
            <person name="Sabree Z.L."/>
            <person name="Huang C.Y."/>
            <person name="Okusu A."/>
            <person name="Moran N.A."/>
            <person name="Normark B.B."/>
        </authorList>
    </citation>
    <scope>NUCLEOTIDE SEQUENCE [LARGE SCALE GENOMIC DNA]</scope>
    <source>
        <strain evidence="17 18">ASNER</strain>
    </source>
</reference>
<comment type="cofactor">
    <cofactor evidence="13">
        <name>[4Fe-4S] cluster</name>
        <dbReference type="ChEBI" id="CHEBI:49883"/>
    </cofactor>
    <text evidence="13">Binds 2 [4Fe-4S] clusters. One cluster is coordinated with 3 cysteines and an exchangeable S-adenosyl-L-methionine.</text>
</comment>
<dbReference type="Gene3D" id="3.40.50.12160">
    <property type="entry name" value="Methylthiotransferase, N-terminal domain"/>
    <property type="match status" value="1"/>
</dbReference>
<dbReference type="PROSITE" id="PS51449">
    <property type="entry name" value="MTTASE_N"/>
    <property type="match status" value="1"/>
</dbReference>
<organism evidence="17 18">
    <name type="scientific">Candidatus Uzinura diaspidicola str. ASNER</name>
    <dbReference type="NCBI Taxonomy" id="1133592"/>
    <lineage>
        <taxon>Bacteria</taxon>
        <taxon>Pseudomonadati</taxon>
        <taxon>Bacteroidota</taxon>
        <taxon>Flavobacteriia</taxon>
        <taxon>Flavobacteriales</taxon>
        <taxon>Candidatus Uzinura</taxon>
    </lineage>
</organism>
<evidence type="ECO:0000256" key="3">
    <source>
        <dbReference type="ARBA" id="ARBA00022490"/>
    </source>
</evidence>
<evidence type="ECO:0000256" key="7">
    <source>
        <dbReference type="ARBA" id="ARBA00023004"/>
    </source>
</evidence>
<dbReference type="PROSITE" id="PS51918">
    <property type="entry name" value="RADICAL_SAM"/>
    <property type="match status" value="1"/>
</dbReference>
<feature type="binding site" evidence="13">
    <location>
        <position position="177"/>
    </location>
    <ligand>
        <name>[4Fe-4S] cluster</name>
        <dbReference type="ChEBI" id="CHEBI:49883"/>
        <label>2</label>
        <note>4Fe-4S-S-AdoMet</note>
    </ligand>
</feature>
<evidence type="ECO:0000256" key="11">
    <source>
        <dbReference type="ARBA" id="ARBA00080698"/>
    </source>
</evidence>
<keyword evidence="8 13" id="KW-0411">Iron-sulfur</keyword>
<dbReference type="PROSITE" id="PS01278">
    <property type="entry name" value="MTTASE_RADICAL"/>
    <property type="match status" value="1"/>
</dbReference>
<feature type="binding site" evidence="13">
    <location>
        <position position="25"/>
    </location>
    <ligand>
        <name>[4Fe-4S] cluster</name>
        <dbReference type="ChEBI" id="CHEBI:49883"/>
        <label>1</label>
    </ligand>
</feature>
<dbReference type="SFLD" id="SFLDS00029">
    <property type="entry name" value="Radical_SAM"/>
    <property type="match status" value="1"/>
</dbReference>
<dbReference type="SFLD" id="SFLDG01082">
    <property type="entry name" value="B12-binding_domain_containing"/>
    <property type="match status" value="1"/>
</dbReference>
<dbReference type="PROSITE" id="PS50926">
    <property type="entry name" value="TRAM"/>
    <property type="match status" value="1"/>
</dbReference>
<feature type="domain" description="Radical SAM core" evidence="16">
    <location>
        <begin position="156"/>
        <end position="402"/>
    </location>
</feature>
<dbReference type="Pfam" id="PF00919">
    <property type="entry name" value="UPF0004"/>
    <property type="match status" value="1"/>
</dbReference>
<comment type="subunit">
    <text evidence="13">Monomer.</text>
</comment>
<dbReference type="GO" id="GO:0005829">
    <property type="term" value="C:cytosol"/>
    <property type="evidence" value="ECO:0007669"/>
    <property type="project" value="TreeGrafter"/>
</dbReference>
<dbReference type="Proteomes" id="UP000011174">
    <property type="component" value="Chromosome"/>
</dbReference>
<proteinExistence type="inferred from homology"/>
<keyword evidence="2 13" id="KW-0004">4Fe-4S</keyword>
<dbReference type="InterPro" id="IPR013848">
    <property type="entry name" value="Methylthiotransferase_N"/>
</dbReference>
<keyword evidence="4 13" id="KW-0808">Transferase</keyword>
<evidence type="ECO:0000259" key="15">
    <source>
        <dbReference type="PROSITE" id="PS51449"/>
    </source>
</evidence>
<dbReference type="EC" id="2.8.4.3" evidence="9 13"/>
<evidence type="ECO:0000256" key="13">
    <source>
        <dbReference type="HAMAP-Rule" id="MF_01864"/>
    </source>
</evidence>
<dbReference type="InterPro" id="IPR007197">
    <property type="entry name" value="rSAM"/>
</dbReference>
<feature type="binding site" evidence="13">
    <location>
        <position position="95"/>
    </location>
    <ligand>
        <name>[4Fe-4S] cluster</name>
        <dbReference type="ChEBI" id="CHEBI:49883"/>
        <label>1</label>
    </ligand>
</feature>
<dbReference type="InterPro" id="IPR023404">
    <property type="entry name" value="rSAM_horseshoe"/>
</dbReference>
<dbReference type="SUPFAM" id="SSF102114">
    <property type="entry name" value="Radical SAM enzymes"/>
    <property type="match status" value="1"/>
</dbReference>
<dbReference type="Gene3D" id="3.80.30.20">
    <property type="entry name" value="tm_1862 like domain"/>
    <property type="match status" value="1"/>
</dbReference>
<evidence type="ECO:0000256" key="1">
    <source>
        <dbReference type="ARBA" id="ARBA00003234"/>
    </source>
</evidence>
<dbReference type="GO" id="GO:0035597">
    <property type="term" value="F:tRNA-2-methylthio-N(6)-dimethylallyladenosine(37) synthase activity"/>
    <property type="evidence" value="ECO:0007669"/>
    <property type="project" value="UniProtKB-EC"/>
</dbReference>
<dbReference type="InterPro" id="IPR005839">
    <property type="entry name" value="Methylthiotransferase"/>
</dbReference>
<feature type="domain" description="TRAM" evidence="14">
    <location>
        <begin position="405"/>
        <end position="468"/>
    </location>
</feature>
<feature type="domain" description="MTTase N-terminal" evidence="15">
    <location>
        <begin position="16"/>
        <end position="132"/>
    </location>
</feature>
<comment type="function">
    <text evidence="1 13">Catalyzes the methylthiolation of N6-(dimethylallyl)adenosine (i(6)A), leading to the formation of 2-methylthio-N6-(dimethylallyl)adenosine (ms(2)i(6)A) at position 37 in tRNAs that read codons beginning with uridine.</text>
</comment>
<dbReference type="InterPro" id="IPR058240">
    <property type="entry name" value="rSAM_sf"/>
</dbReference>
<evidence type="ECO:0000256" key="10">
    <source>
        <dbReference type="ARBA" id="ARBA00068570"/>
    </source>
</evidence>
<name>L7VN35_9FLAO</name>
<dbReference type="AlphaFoldDB" id="L7VN35"/>
<keyword evidence="3 13" id="KW-0963">Cytoplasm</keyword>
<evidence type="ECO:0000259" key="14">
    <source>
        <dbReference type="PROSITE" id="PS50926"/>
    </source>
</evidence>
<dbReference type="GO" id="GO:0051539">
    <property type="term" value="F:4 iron, 4 sulfur cluster binding"/>
    <property type="evidence" value="ECO:0007669"/>
    <property type="project" value="UniProtKB-UniRule"/>
</dbReference>
<feature type="binding site" evidence="13">
    <location>
        <position position="61"/>
    </location>
    <ligand>
        <name>[4Fe-4S] cluster</name>
        <dbReference type="ChEBI" id="CHEBI:49883"/>
        <label>1</label>
    </ligand>
</feature>